<sequence length="136" mass="15122">MQIYEIGETIMTEPKIPCGGHNYKAGDMKQLEENIGHVPVFFRDLAKSDPAMHEAVLKLDNYIWSDGALSRKQKKLMAIAIAASMRDDHALHAQLQGAKHLGVTMAEVEEALRVTFMLAGMPSYVYGKTEAAEIFK</sequence>
<proteinExistence type="predicted"/>
<reference evidence="2 3" key="1">
    <citation type="submission" date="2023-06" db="EMBL/GenBank/DDBJ databases">
        <title>Genome sequence of Methancorpusculaceae sp. Cs1.</title>
        <authorList>
            <person name="Protasov E."/>
            <person name="Platt K."/>
            <person name="Poehlein A."/>
            <person name="Daniel R."/>
            <person name="Brune A."/>
        </authorList>
    </citation>
    <scope>NUCLEOTIDE SEQUENCE [LARGE SCALE GENOMIC DNA]</scope>
    <source>
        <strain evidence="2 3">Cs1</strain>
    </source>
</reference>
<dbReference type="SUPFAM" id="SSF69118">
    <property type="entry name" value="AhpD-like"/>
    <property type="match status" value="1"/>
</dbReference>
<feature type="domain" description="Carboxymuconolactone decarboxylase-like" evidence="1">
    <location>
        <begin position="50"/>
        <end position="125"/>
    </location>
</feature>
<dbReference type="PANTHER" id="PTHR33930:SF2">
    <property type="entry name" value="BLR3452 PROTEIN"/>
    <property type="match status" value="1"/>
</dbReference>
<dbReference type="Pfam" id="PF02627">
    <property type="entry name" value="CMD"/>
    <property type="match status" value="1"/>
</dbReference>
<organism evidence="2 3">
    <name type="scientific">Methanorbis rubei</name>
    <dbReference type="NCBI Taxonomy" id="3028300"/>
    <lineage>
        <taxon>Archaea</taxon>
        <taxon>Methanobacteriati</taxon>
        <taxon>Methanobacteriota</taxon>
        <taxon>Stenosarchaea group</taxon>
        <taxon>Methanomicrobia</taxon>
        <taxon>Methanomicrobiales</taxon>
        <taxon>Methanocorpusculaceae</taxon>
        <taxon>Methanorbis</taxon>
    </lineage>
</organism>
<evidence type="ECO:0000259" key="1">
    <source>
        <dbReference type="Pfam" id="PF02627"/>
    </source>
</evidence>
<dbReference type="InterPro" id="IPR029032">
    <property type="entry name" value="AhpD-like"/>
</dbReference>
<dbReference type="GO" id="GO:0051920">
    <property type="term" value="F:peroxiredoxin activity"/>
    <property type="evidence" value="ECO:0007669"/>
    <property type="project" value="InterPro"/>
</dbReference>
<dbReference type="AlphaFoldDB" id="A0AAE4SB96"/>
<evidence type="ECO:0000313" key="2">
    <source>
        <dbReference type="EMBL" id="MDV0443271.1"/>
    </source>
</evidence>
<protein>
    <recommendedName>
        <fullName evidence="1">Carboxymuconolactone decarboxylase-like domain-containing protein</fullName>
    </recommendedName>
</protein>
<dbReference type="Proteomes" id="UP001283212">
    <property type="component" value="Unassembled WGS sequence"/>
</dbReference>
<comment type="caution">
    <text evidence="2">The sequence shown here is derived from an EMBL/GenBank/DDBJ whole genome shotgun (WGS) entry which is preliminary data.</text>
</comment>
<gene>
    <name evidence="2" type="ORF">McpCs1_06410</name>
</gene>
<dbReference type="InterPro" id="IPR003779">
    <property type="entry name" value="CMD-like"/>
</dbReference>
<evidence type="ECO:0000313" key="3">
    <source>
        <dbReference type="Proteomes" id="UP001283212"/>
    </source>
</evidence>
<dbReference type="Gene3D" id="1.20.1290.10">
    <property type="entry name" value="AhpD-like"/>
    <property type="match status" value="1"/>
</dbReference>
<dbReference type="PANTHER" id="PTHR33930">
    <property type="entry name" value="ALKYL HYDROPEROXIDE REDUCTASE AHPD"/>
    <property type="match status" value="1"/>
</dbReference>
<dbReference type="EMBL" id="JAWDKB010000002">
    <property type="protein sequence ID" value="MDV0443271.1"/>
    <property type="molecule type" value="Genomic_DNA"/>
</dbReference>
<keyword evidence="3" id="KW-1185">Reference proteome</keyword>
<accession>A0AAE4SB96</accession>
<name>A0AAE4SB96_9EURY</name>